<proteinExistence type="predicted"/>
<dbReference type="GO" id="GO:0016758">
    <property type="term" value="F:hexosyltransferase activity"/>
    <property type="evidence" value="ECO:0007669"/>
    <property type="project" value="UniProtKB-ARBA"/>
</dbReference>
<keyword evidence="2" id="KW-0808">Transferase</keyword>
<dbReference type="PANTHER" id="PTHR22916">
    <property type="entry name" value="GLYCOSYLTRANSFERASE"/>
    <property type="match status" value="1"/>
</dbReference>
<feature type="domain" description="Glycosyltransferase 2-like" evidence="1">
    <location>
        <begin position="7"/>
        <end position="161"/>
    </location>
</feature>
<organism evidence="2 3">
    <name type="scientific">Bergeyella cardium</name>
    <dbReference type="NCBI Taxonomy" id="1585976"/>
    <lineage>
        <taxon>Bacteria</taxon>
        <taxon>Pseudomonadati</taxon>
        <taxon>Bacteroidota</taxon>
        <taxon>Flavobacteriia</taxon>
        <taxon>Flavobacteriales</taxon>
        <taxon>Weeksellaceae</taxon>
        <taxon>Bergeyella</taxon>
    </lineage>
</organism>
<dbReference type="PANTHER" id="PTHR22916:SF3">
    <property type="entry name" value="UDP-GLCNAC:BETAGAL BETA-1,3-N-ACETYLGLUCOSAMINYLTRANSFERASE-LIKE PROTEIN 1"/>
    <property type="match status" value="1"/>
</dbReference>
<sequence length="294" mass="34888">MKEPLVSVVTITYGHEKYIGETINGVFSQKTNFPIEFIIANDCSPDNSDKIIRELIQNAPEHITVKYTRHTENKGMIRNSVWAMSQARGKYIALCEGDDYWTDENKLQKQVDFLENNNDFAICCHNVKFLDGDTFTSEDYDHLNSKSEYTLEELSQVNLLPTLSAVFRNIKIDFPDWYYDAPMGDYPLMMWIARYGKIKYFSEKMGVYRLNVGVWQHNKNNYENILLLYKHLENDFEENDIVRKNMIQYKRKYIKAHLKTLLIFQIIRNKYLKELSFYERLKLIVKKIFSTSRN</sequence>
<dbReference type="SUPFAM" id="SSF53448">
    <property type="entry name" value="Nucleotide-diphospho-sugar transferases"/>
    <property type="match status" value="1"/>
</dbReference>
<dbReference type="Proteomes" id="UP000464318">
    <property type="component" value="Chromosome"/>
</dbReference>
<dbReference type="InterPro" id="IPR001173">
    <property type="entry name" value="Glyco_trans_2-like"/>
</dbReference>
<dbReference type="Gene3D" id="3.90.550.10">
    <property type="entry name" value="Spore Coat Polysaccharide Biosynthesis Protein SpsA, Chain A"/>
    <property type="match status" value="1"/>
</dbReference>
<evidence type="ECO:0000313" key="2">
    <source>
        <dbReference type="EMBL" id="QHN64552.1"/>
    </source>
</evidence>
<dbReference type="Pfam" id="PF00535">
    <property type="entry name" value="Glycos_transf_2"/>
    <property type="match status" value="1"/>
</dbReference>
<reference evidence="2 3" key="1">
    <citation type="submission" date="2018-04" db="EMBL/GenBank/DDBJ databases">
        <title>Characteristic and Complete Genome Sequencing of A Novel Member of Infective Endocarditis Causative Bacteria: Bergeyella cardium QL-PH.</title>
        <authorList>
            <person name="Pan H."/>
            <person name="Sun E."/>
            <person name="Zhang Y."/>
        </authorList>
    </citation>
    <scope>NUCLEOTIDE SEQUENCE [LARGE SCALE GENOMIC DNA]</scope>
    <source>
        <strain evidence="2 3">HPQL</strain>
    </source>
</reference>
<dbReference type="InterPro" id="IPR029044">
    <property type="entry name" value="Nucleotide-diphossugar_trans"/>
</dbReference>
<keyword evidence="3" id="KW-1185">Reference proteome</keyword>
<protein>
    <submittedName>
        <fullName evidence="2">Glycosyltransferase</fullName>
    </submittedName>
</protein>
<gene>
    <name evidence="2" type="ORF">DBX24_00920</name>
</gene>
<evidence type="ECO:0000313" key="3">
    <source>
        <dbReference type="Proteomes" id="UP000464318"/>
    </source>
</evidence>
<dbReference type="RefSeq" id="WP_120488751.1">
    <property type="nucleotide sequence ID" value="NZ_CP029149.1"/>
</dbReference>
<dbReference type="KEGG" id="bcad:DBX24_00920"/>
<dbReference type="AlphaFoldDB" id="A0A6P1QR36"/>
<accession>A0A6P1QR36</accession>
<name>A0A6P1QR36_9FLAO</name>
<evidence type="ECO:0000259" key="1">
    <source>
        <dbReference type="Pfam" id="PF00535"/>
    </source>
</evidence>
<dbReference type="OrthoDB" id="199095at2"/>
<dbReference type="EMBL" id="CP029149">
    <property type="protein sequence ID" value="QHN64552.1"/>
    <property type="molecule type" value="Genomic_DNA"/>
</dbReference>